<organism evidence="2 3">
    <name type="scientific">Metarhizium guizhouense (strain ARSEF 977)</name>
    <dbReference type="NCBI Taxonomy" id="1276136"/>
    <lineage>
        <taxon>Eukaryota</taxon>
        <taxon>Fungi</taxon>
        <taxon>Dikarya</taxon>
        <taxon>Ascomycota</taxon>
        <taxon>Pezizomycotina</taxon>
        <taxon>Sordariomycetes</taxon>
        <taxon>Hypocreomycetidae</taxon>
        <taxon>Hypocreales</taxon>
        <taxon>Clavicipitaceae</taxon>
        <taxon>Metarhizium</taxon>
    </lineage>
</organism>
<reference evidence="2 3" key="1">
    <citation type="journal article" date="2014" name="Proc. Natl. Acad. Sci. U.S.A.">
        <title>Trajectory and genomic determinants of fungal-pathogen speciation and host adaptation.</title>
        <authorList>
            <person name="Hu X."/>
            <person name="Xiao G."/>
            <person name="Zheng P."/>
            <person name="Shang Y."/>
            <person name="Su Y."/>
            <person name="Zhang X."/>
            <person name="Liu X."/>
            <person name="Zhan S."/>
            <person name="St Leger R.J."/>
            <person name="Wang C."/>
        </authorList>
    </citation>
    <scope>NUCLEOTIDE SEQUENCE [LARGE SCALE GENOMIC DNA]</scope>
    <source>
        <strain evidence="2 3">ARSEF 977</strain>
    </source>
</reference>
<gene>
    <name evidence="2" type="ORF">MGU_10544</name>
</gene>
<dbReference type="Proteomes" id="UP000031192">
    <property type="component" value="Unassembled WGS sequence"/>
</dbReference>
<evidence type="ECO:0000313" key="2">
    <source>
        <dbReference type="EMBL" id="KID82108.1"/>
    </source>
</evidence>
<dbReference type="EMBL" id="AZNH01000102">
    <property type="protein sequence ID" value="KID82108.1"/>
    <property type="molecule type" value="Genomic_DNA"/>
</dbReference>
<dbReference type="AlphaFoldDB" id="A0A0B4GI19"/>
<evidence type="ECO:0000256" key="1">
    <source>
        <dbReference type="SAM" id="MobiDB-lite"/>
    </source>
</evidence>
<feature type="compositionally biased region" description="Polar residues" evidence="1">
    <location>
        <begin position="297"/>
        <end position="313"/>
    </location>
</feature>
<protein>
    <submittedName>
        <fullName evidence="2">Uncharacterized protein</fullName>
    </submittedName>
</protein>
<keyword evidence="3" id="KW-1185">Reference proteome</keyword>
<feature type="compositionally biased region" description="Polar residues" evidence="1">
    <location>
        <begin position="259"/>
        <end position="275"/>
    </location>
</feature>
<dbReference type="HOGENOM" id="CLU_824073_0_0_1"/>
<accession>A0A0B4GI19</accession>
<feature type="compositionally biased region" description="Low complexity" evidence="1">
    <location>
        <begin position="276"/>
        <end position="289"/>
    </location>
</feature>
<evidence type="ECO:0000313" key="3">
    <source>
        <dbReference type="Proteomes" id="UP000031192"/>
    </source>
</evidence>
<sequence>MYAAPTGPNYYGPPEYRLQDGRTCRNLLGDVDNIVMYQRARGKPNLSAYSVDFWGGELTTDCPSHMGYKFGSQFYTAENPGRDGTYDQIDAAIYKIDREHYTLGVVLILEGKPQGFSKKELRRQALRDAKEIVDTYGYTILHVVTTIDTSFHAWKYEQSSTRLESLFDDTEESEETYLDASDPQASARWLHLMDSIRDNPPLIRVHQSLVLSSSSAAAGPSGAPNTTSFPTSSIQFSRHSAYASASNAEAATEAGPSGATGTTYYPPSSIQYSQHTTSTSASADMATNSYDDEEPESTSQQSDISMGQSQTAQVLTENDWMEVKLERIRHTLGSDELVFKNRHKTRTRTKLEEWKKVRYAGQRVYKWTKSKDQVYYTTSLP</sequence>
<feature type="region of interest" description="Disordered" evidence="1">
    <location>
        <begin position="247"/>
        <end position="313"/>
    </location>
</feature>
<name>A0A0B4GI19_METGA</name>
<proteinExistence type="predicted"/>
<comment type="caution">
    <text evidence="2">The sequence shown here is derived from an EMBL/GenBank/DDBJ whole genome shotgun (WGS) entry which is preliminary data.</text>
</comment>